<reference evidence="6" key="1">
    <citation type="submission" date="2025-08" db="UniProtKB">
        <authorList>
            <consortium name="RefSeq"/>
        </authorList>
    </citation>
    <scope>IDENTIFICATION</scope>
    <source>
        <tissue evidence="6">Muscle</tissue>
    </source>
</reference>
<dbReference type="Gene3D" id="3.40.50.1010">
    <property type="entry name" value="5'-nuclease"/>
    <property type="match status" value="1"/>
</dbReference>
<name>A0A9W2W7W6_PHYMC</name>
<evidence type="ECO:0000256" key="1">
    <source>
        <dbReference type="ARBA" id="ARBA00022722"/>
    </source>
</evidence>
<keyword evidence="2" id="KW-0479">Metal-binding</keyword>
<organism evidence="5 6">
    <name type="scientific">Physeter macrocephalus</name>
    <name type="common">Sperm whale</name>
    <name type="synonym">Physeter catodon</name>
    <dbReference type="NCBI Taxonomy" id="9755"/>
    <lineage>
        <taxon>Eukaryota</taxon>
        <taxon>Metazoa</taxon>
        <taxon>Chordata</taxon>
        <taxon>Craniata</taxon>
        <taxon>Vertebrata</taxon>
        <taxon>Euteleostomi</taxon>
        <taxon>Mammalia</taxon>
        <taxon>Eutheria</taxon>
        <taxon>Laurasiatheria</taxon>
        <taxon>Artiodactyla</taxon>
        <taxon>Whippomorpha</taxon>
        <taxon>Cetacea</taxon>
        <taxon>Odontoceti</taxon>
        <taxon>Physeteridae</taxon>
        <taxon>Physeter</taxon>
    </lineage>
</organism>
<proteinExistence type="predicted"/>
<protein>
    <submittedName>
        <fullName evidence="6">RNA-binding protein NOB1-like</fullName>
    </submittedName>
</protein>
<evidence type="ECO:0000313" key="6">
    <source>
        <dbReference type="RefSeq" id="XP_054935253.1"/>
    </source>
</evidence>
<dbReference type="InterPro" id="IPR033411">
    <property type="entry name" value="Ribonuclease_PIN"/>
</dbReference>
<keyword evidence="3" id="KW-0378">Hydrolase</keyword>
<dbReference type="Pfam" id="PF17146">
    <property type="entry name" value="PIN_6"/>
    <property type="match status" value="1"/>
</dbReference>
<dbReference type="GeneID" id="129391462"/>
<gene>
    <name evidence="6" type="primary">LOC129391462</name>
</gene>
<dbReference type="OrthoDB" id="446759at2759"/>
<dbReference type="KEGG" id="pcad:129391462"/>
<dbReference type="Proteomes" id="UP000248484">
    <property type="component" value="Chromosome 17"/>
</dbReference>
<dbReference type="GO" id="GO:0030688">
    <property type="term" value="C:preribosome, small subunit precursor"/>
    <property type="evidence" value="ECO:0007669"/>
    <property type="project" value="TreeGrafter"/>
</dbReference>
<feature type="domain" description="Ribonuclease PIN" evidence="4">
    <location>
        <begin position="7"/>
        <end position="64"/>
    </location>
</feature>
<dbReference type="GO" id="GO:0016787">
    <property type="term" value="F:hydrolase activity"/>
    <property type="evidence" value="ECO:0007669"/>
    <property type="project" value="UniProtKB-KW"/>
</dbReference>
<sequence>MVPVEHVVADAGAFLRDAALQDIGKNIYTIRDVVSEIRDKATRRRLAVLPYELRFREPLPEYVRLGECLCPVLMAKLVPGLLTEPALVLVGVWILYQS</sequence>
<dbReference type="GO" id="GO:0004521">
    <property type="term" value="F:RNA endonuclease activity"/>
    <property type="evidence" value="ECO:0007669"/>
    <property type="project" value="TreeGrafter"/>
</dbReference>
<dbReference type="InterPro" id="IPR039907">
    <property type="entry name" value="NOB1"/>
</dbReference>
<evidence type="ECO:0000313" key="5">
    <source>
        <dbReference type="Proteomes" id="UP000248484"/>
    </source>
</evidence>
<keyword evidence="1" id="KW-0540">Nuclease</keyword>
<keyword evidence="5" id="KW-1185">Reference proteome</keyword>
<dbReference type="GO" id="GO:0030490">
    <property type="term" value="P:maturation of SSU-rRNA"/>
    <property type="evidence" value="ECO:0007669"/>
    <property type="project" value="TreeGrafter"/>
</dbReference>
<dbReference type="PANTHER" id="PTHR12814:SF2">
    <property type="entry name" value="RNA-BINDING PROTEIN NOB1"/>
    <property type="match status" value="1"/>
</dbReference>
<evidence type="ECO:0000256" key="2">
    <source>
        <dbReference type="ARBA" id="ARBA00022723"/>
    </source>
</evidence>
<dbReference type="GO" id="GO:0046872">
    <property type="term" value="F:metal ion binding"/>
    <property type="evidence" value="ECO:0007669"/>
    <property type="project" value="UniProtKB-KW"/>
</dbReference>
<evidence type="ECO:0000259" key="4">
    <source>
        <dbReference type="Pfam" id="PF17146"/>
    </source>
</evidence>
<accession>A0A9W2W7W6</accession>
<dbReference type="PANTHER" id="PTHR12814">
    <property type="entry name" value="RNA-BINDING PROTEIN NOB1"/>
    <property type="match status" value="1"/>
</dbReference>
<dbReference type="RefSeq" id="XP_054935253.1">
    <property type="nucleotide sequence ID" value="XM_055079278.1"/>
</dbReference>
<evidence type="ECO:0000256" key="3">
    <source>
        <dbReference type="ARBA" id="ARBA00022801"/>
    </source>
</evidence>
<dbReference type="AlphaFoldDB" id="A0A9W2W7W6"/>